<dbReference type="PANTHER" id="PTHR46122:SF9">
    <property type="entry name" value="F-BOX_KELCH-REPEAT PROTEIN"/>
    <property type="match status" value="1"/>
</dbReference>
<keyword evidence="5" id="KW-1185">Reference proteome</keyword>
<protein>
    <recommendedName>
        <fullName evidence="6">F-box/kelch-repeat protein</fullName>
    </recommendedName>
</protein>
<dbReference type="InterPro" id="IPR052439">
    <property type="entry name" value="F-box/Kelch-repeat"/>
</dbReference>
<sequence>MSKNIEDRVEDPKKKEEQKNQEEGKMKISIFPSHSKGNNNGKRHVGETSDLGIIEHWVYFSCEVLKLEAFDPNHGRWMQLPKMICDECFMFSDKESLAIGTELLVFGKELMSPKIYKYSLLTNMWSVGKMLNTPRCLLSSASLGGIAILAGGCDMCGNILSFAELYTYDTGK</sequence>
<dbReference type="Proteomes" id="UP001058974">
    <property type="component" value="Chromosome 7"/>
</dbReference>
<accession>A0A9D5A177</accession>
<comment type="caution">
    <text evidence="4">The sequence shown here is derived from an EMBL/GenBank/DDBJ whole genome shotgun (WGS) entry which is preliminary data.</text>
</comment>
<keyword evidence="2" id="KW-0677">Repeat</keyword>
<evidence type="ECO:0008006" key="6">
    <source>
        <dbReference type="Google" id="ProtNLM"/>
    </source>
</evidence>
<name>A0A9D5A177_PEA</name>
<dbReference type="EMBL" id="JAMSHJ010000007">
    <property type="protein sequence ID" value="KAI5391716.1"/>
    <property type="molecule type" value="Genomic_DNA"/>
</dbReference>
<evidence type="ECO:0000256" key="2">
    <source>
        <dbReference type="ARBA" id="ARBA00022737"/>
    </source>
</evidence>
<organism evidence="4 5">
    <name type="scientific">Pisum sativum</name>
    <name type="common">Garden pea</name>
    <name type="synonym">Lathyrus oleraceus</name>
    <dbReference type="NCBI Taxonomy" id="3888"/>
    <lineage>
        <taxon>Eukaryota</taxon>
        <taxon>Viridiplantae</taxon>
        <taxon>Streptophyta</taxon>
        <taxon>Embryophyta</taxon>
        <taxon>Tracheophyta</taxon>
        <taxon>Spermatophyta</taxon>
        <taxon>Magnoliopsida</taxon>
        <taxon>eudicotyledons</taxon>
        <taxon>Gunneridae</taxon>
        <taxon>Pentapetalae</taxon>
        <taxon>rosids</taxon>
        <taxon>fabids</taxon>
        <taxon>Fabales</taxon>
        <taxon>Fabaceae</taxon>
        <taxon>Papilionoideae</taxon>
        <taxon>50 kb inversion clade</taxon>
        <taxon>NPAAA clade</taxon>
        <taxon>Hologalegina</taxon>
        <taxon>IRL clade</taxon>
        <taxon>Fabeae</taxon>
        <taxon>Lathyrus</taxon>
    </lineage>
</organism>
<reference evidence="4 5" key="1">
    <citation type="journal article" date="2022" name="Nat. Genet.">
        <title>Improved pea reference genome and pan-genome highlight genomic features and evolutionary characteristics.</title>
        <authorList>
            <person name="Yang T."/>
            <person name="Liu R."/>
            <person name="Luo Y."/>
            <person name="Hu S."/>
            <person name="Wang D."/>
            <person name="Wang C."/>
            <person name="Pandey M.K."/>
            <person name="Ge S."/>
            <person name="Xu Q."/>
            <person name="Li N."/>
            <person name="Li G."/>
            <person name="Huang Y."/>
            <person name="Saxena R.K."/>
            <person name="Ji Y."/>
            <person name="Li M."/>
            <person name="Yan X."/>
            <person name="He Y."/>
            <person name="Liu Y."/>
            <person name="Wang X."/>
            <person name="Xiang C."/>
            <person name="Varshney R.K."/>
            <person name="Ding H."/>
            <person name="Gao S."/>
            <person name="Zong X."/>
        </authorList>
    </citation>
    <scope>NUCLEOTIDE SEQUENCE [LARGE SCALE GENOMIC DNA]</scope>
    <source>
        <strain evidence="4 5">cv. Zhongwan 6</strain>
    </source>
</reference>
<feature type="compositionally biased region" description="Basic and acidic residues" evidence="3">
    <location>
        <begin position="1"/>
        <end position="26"/>
    </location>
</feature>
<dbReference type="InterPro" id="IPR015915">
    <property type="entry name" value="Kelch-typ_b-propeller"/>
</dbReference>
<keyword evidence="1" id="KW-0880">Kelch repeat</keyword>
<evidence type="ECO:0000313" key="5">
    <source>
        <dbReference type="Proteomes" id="UP001058974"/>
    </source>
</evidence>
<dbReference type="Gene3D" id="2.120.10.80">
    <property type="entry name" value="Kelch-type beta propeller"/>
    <property type="match status" value="1"/>
</dbReference>
<gene>
    <name evidence="4" type="ORF">KIW84_076502</name>
</gene>
<dbReference type="GO" id="GO:0005634">
    <property type="term" value="C:nucleus"/>
    <property type="evidence" value="ECO:0007669"/>
    <property type="project" value="TreeGrafter"/>
</dbReference>
<proteinExistence type="predicted"/>
<evidence type="ECO:0000256" key="3">
    <source>
        <dbReference type="SAM" id="MobiDB-lite"/>
    </source>
</evidence>
<feature type="region of interest" description="Disordered" evidence="3">
    <location>
        <begin position="1"/>
        <end position="44"/>
    </location>
</feature>
<dbReference type="PANTHER" id="PTHR46122">
    <property type="entry name" value="GALACTOSE OXIDASE/KELCH REPEAT PROTEIN-RELATED"/>
    <property type="match status" value="1"/>
</dbReference>
<dbReference type="AlphaFoldDB" id="A0A9D5A177"/>
<evidence type="ECO:0000313" key="4">
    <source>
        <dbReference type="EMBL" id="KAI5391716.1"/>
    </source>
</evidence>
<dbReference type="Gramene" id="Psat07G0650200-T1">
    <property type="protein sequence ID" value="KAI5391716.1"/>
    <property type="gene ID" value="KIW84_076502"/>
</dbReference>
<evidence type="ECO:0000256" key="1">
    <source>
        <dbReference type="ARBA" id="ARBA00022441"/>
    </source>
</evidence>
<dbReference type="SUPFAM" id="SSF117281">
    <property type="entry name" value="Kelch motif"/>
    <property type="match status" value="1"/>
</dbReference>